<dbReference type="EMBL" id="GBRH01197304">
    <property type="protein sequence ID" value="JAE00592.1"/>
    <property type="molecule type" value="Transcribed_RNA"/>
</dbReference>
<accession>A0A0A9EKK2</accession>
<name>A0A0A9EKK2_ARUDO</name>
<proteinExistence type="predicted"/>
<organism evidence="1">
    <name type="scientific">Arundo donax</name>
    <name type="common">Giant reed</name>
    <name type="synonym">Donax arundinaceus</name>
    <dbReference type="NCBI Taxonomy" id="35708"/>
    <lineage>
        <taxon>Eukaryota</taxon>
        <taxon>Viridiplantae</taxon>
        <taxon>Streptophyta</taxon>
        <taxon>Embryophyta</taxon>
        <taxon>Tracheophyta</taxon>
        <taxon>Spermatophyta</taxon>
        <taxon>Magnoliopsida</taxon>
        <taxon>Liliopsida</taxon>
        <taxon>Poales</taxon>
        <taxon>Poaceae</taxon>
        <taxon>PACMAD clade</taxon>
        <taxon>Arundinoideae</taxon>
        <taxon>Arundineae</taxon>
        <taxon>Arundo</taxon>
    </lineage>
</organism>
<reference evidence="1" key="1">
    <citation type="submission" date="2014-09" db="EMBL/GenBank/DDBJ databases">
        <authorList>
            <person name="Magalhaes I.L.F."/>
            <person name="Oliveira U."/>
            <person name="Santos F.R."/>
            <person name="Vidigal T.H.D.A."/>
            <person name="Brescovit A.D."/>
            <person name="Santos A.J."/>
        </authorList>
    </citation>
    <scope>NUCLEOTIDE SEQUENCE</scope>
    <source>
        <tissue evidence="1">Shoot tissue taken approximately 20 cm above the soil surface</tissue>
    </source>
</reference>
<protein>
    <submittedName>
        <fullName evidence="1">Uncharacterized protein</fullName>
    </submittedName>
</protein>
<evidence type="ECO:0000313" key="1">
    <source>
        <dbReference type="EMBL" id="JAE00592.1"/>
    </source>
</evidence>
<sequence length="55" mass="6197">MVAATLSAASVASICGKQLLHIGSFVRWEEFSSKDFCPILWRVRKFSPQRNPESN</sequence>
<reference evidence="1" key="2">
    <citation type="journal article" date="2015" name="Data Brief">
        <title>Shoot transcriptome of the giant reed, Arundo donax.</title>
        <authorList>
            <person name="Barrero R.A."/>
            <person name="Guerrero F.D."/>
            <person name="Moolhuijzen P."/>
            <person name="Goolsby J.A."/>
            <person name="Tidwell J."/>
            <person name="Bellgard S.E."/>
            <person name="Bellgard M.I."/>
        </authorList>
    </citation>
    <scope>NUCLEOTIDE SEQUENCE</scope>
    <source>
        <tissue evidence="1">Shoot tissue taken approximately 20 cm above the soil surface</tissue>
    </source>
</reference>
<dbReference type="AlphaFoldDB" id="A0A0A9EKK2"/>